<dbReference type="SUPFAM" id="SSF160964">
    <property type="entry name" value="MalF N-terminal region-like"/>
    <property type="match status" value="1"/>
</dbReference>
<evidence type="ECO:0000259" key="8">
    <source>
        <dbReference type="PROSITE" id="PS50928"/>
    </source>
</evidence>
<organism evidence="9 10">
    <name type="scientific">Cohnella faecalis</name>
    <dbReference type="NCBI Taxonomy" id="2315694"/>
    <lineage>
        <taxon>Bacteria</taxon>
        <taxon>Bacillati</taxon>
        <taxon>Bacillota</taxon>
        <taxon>Bacilli</taxon>
        <taxon>Bacillales</taxon>
        <taxon>Paenibacillaceae</taxon>
        <taxon>Cohnella</taxon>
    </lineage>
</organism>
<dbReference type="PROSITE" id="PS51257">
    <property type="entry name" value="PROKAR_LIPOPROTEIN"/>
    <property type="match status" value="1"/>
</dbReference>
<dbReference type="Pfam" id="PF00528">
    <property type="entry name" value="BPD_transp_1"/>
    <property type="match status" value="1"/>
</dbReference>
<dbReference type="OrthoDB" id="9788108at2"/>
<feature type="domain" description="ABC transmembrane type-1" evidence="8">
    <location>
        <begin position="70"/>
        <end position="283"/>
    </location>
</feature>
<dbReference type="PANTHER" id="PTHR30193:SF37">
    <property type="entry name" value="INNER MEMBRANE ABC TRANSPORTER PERMEASE PROTEIN YCJO"/>
    <property type="match status" value="1"/>
</dbReference>
<dbReference type="InterPro" id="IPR000515">
    <property type="entry name" value="MetI-like"/>
</dbReference>
<evidence type="ECO:0000313" key="10">
    <source>
        <dbReference type="Proteomes" id="UP000266340"/>
    </source>
</evidence>
<dbReference type="Gene3D" id="1.10.3720.10">
    <property type="entry name" value="MetI-like"/>
    <property type="match status" value="1"/>
</dbReference>
<feature type="transmembrane region" description="Helical" evidence="7">
    <location>
        <begin position="107"/>
        <end position="127"/>
    </location>
</feature>
<feature type="transmembrane region" description="Helical" evidence="7">
    <location>
        <begin position="75"/>
        <end position="95"/>
    </location>
</feature>
<dbReference type="Proteomes" id="UP000266340">
    <property type="component" value="Unassembled WGS sequence"/>
</dbReference>
<keyword evidence="6 7" id="KW-0472">Membrane</keyword>
<comment type="caution">
    <text evidence="9">The sequence shown here is derived from an EMBL/GenBank/DDBJ whole genome shotgun (WGS) entry which is preliminary data.</text>
</comment>
<feature type="transmembrane region" description="Helical" evidence="7">
    <location>
        <begin position="157"/>
        <end position="181"/>
    </location>
</feature>
<reference evidence="9 10" key="1">
    <citation type="submission" date="2018-09" db="EMBL/GenBank/DDBJ databases">
        <title>Cohnella cavernae sp. nov., isolated from a karst cave.</title>
        <authorList>
            <person name="Zhu H."/>
        </authorList>
    </citation>
    <scope>NUCLEOTIDE SEQUENCE [LARGE SCALE GENOMIC DNA]</scope>
    <source>
        <strain evidence="9 10">K2E09-144</strain>
    </source>
</reference>
<feature type="transmembrane region" description="Helical" evidence="7">
    <location>
        <begin position="202"/>
        <end position="225"/>
    </location>
</feature>
<gene>
    <name evidence="9" type="ORF">D3H35_25145</name>
</gene>
<evidence type="ECO:0000256" key="6">
    <source>
        <dbReference type="ARBA" id="ARBA00023136"/>
    </source>
</evidence>
<name>A0A398CGM2_9BACL</name>
<dbReference type="PANTHER" id="PTHR30193">
    <property type="entry name" value="ABC TRANSPORTER PERMEASE PROTEIN"/>
    <property type="match status" value="1"/>
</dbReference>
<dbReference type="InterPro" id="IPR051393">
    <property type="entry name" value="ABC_transporter_permease"/>
</dbReference>
<dbReference type="InterPro" id="IPR035906">
    <property type="entry name" value="MetI-like_sf"/>
</dbReference>
<dbReference type="AlphaFoldDB" id="A0A398CGM2"/>
<dbReference type="RefSeq" id="WP_119151883.1">
    <property type="nucleotide sequence ID" value="NZ_JBHSOV010000032.1"/>
</dbReference>
<keyword evidence="5 7" id="KW-1133">Transmembrane helix</keyword>
<accession>A0A398CGM2</accession>
<dbReference type="GO" id="GO:0005886">
    <property type="term" value="C:plasma membrane"/>
    <property type="evidence" value="ECO:0007669"/>
    <property type="project" value="UniProtKB-SubCell"/>
</dbReference>
<dbReference type="SUPFAM" id="SSF161098">
    <property type="entry name" value="MetI-like"/>
    <property type="match status" value="1"/>
</dbReference>
<sequence length="294" mass="33093">MKLNWARRQQLIGYMFIAPNMIGVSCFIIIPALFSIVLAFTNWEFPQLTADFVGLSNFSRLVHDDVFYHSLKNTLIFLGSVPISVGLGFLTALVLNKSVYLKNVLRTMFFLPYITTGIAIAFVWMLIFQPVNGPVNSLLMSIGIDHPPGWLSSTSSAIFVFDIIWIWFLLGYNVIIYLAALQEVSGELLEASKIDGARMLHTIRYIIWPLVSPTTLFLLMTGFIVSIKQMGIFQAITDGGPGDSTTVLSLYIYKTAFRYYDMGYASAISVCLLLIIIIITAIQWIAQKKWVHYS</sequence>
<evidence type="ECO:0000256" key="1">
    <source>
        <dbReference type="ARBA" id="ARBA00004651"/>
    </source>
</evidence>
<dbReference type="EMBL" id="QXJM01000040">
    <property type="protein sequence ID" value="RIE01630.1"/>
    <property type="molecule type" value="Genomic_DNA"/>
</dbReference>
<dbReference type="CDD" id="cd06261">
    <property type="entry name" value="TM_PBP2"/>
    <property type="match status" value="1"/>
</dbReference>
<evidence type="ECO:0000256" key="3">
    <source>
        <dbReference type="ARBA" id="ARBA00022475"/>
    </source>
</evidence>
<dbReference type="GO" id="GO:0055085">
    <property type="term" value="P:transmembrane transport"/>
    <property type="evidence" value="ECO:0007669"/>
    <property type="project" value="InterPro"/>
</dbReference>
<evidence type="ECO:0000256" key="2">
    <source>
        <dbReference type="ARBA" id="ARBA00022448"/>
    </source>
</evidence>
<keyword evidence="4 7" id="KW-0812">Transmembrane</keyword>
<evidence type="ECO:0000256" key="7">
    <source>
        <dbReference type="RuleBase" id="RU363032"/>
    </source>
</evidence>
<proteinExistence type="inferred from homology"/>
<comment type="subcellular location">
    <subcellularLocation>
        <location evidence="1 7">Cell membrane</location>
        <topology evidence="1 7">Multi-pass membrane protein</topology>
    </subcellularLocation>
</comment>
<protein>
    <submittedName>
        <fullName evidence="9">Sugar ABC transporter permease</fullName>
    </submittedName>
</protein>
<keyword evidence="2 7" id="KW-0813">Transport</keyword>
<evidence type="ECO:0000256" key="5">
    <source>
        <dbReference type="ARBA" id="ARBA00022989"/>
    </source>
</evidence>
<evidence type="ECO:0000313" key="9">
    <source>
        <dbReference type="EMBL" id="RIE01630.1"/>
    </source>
</evidence>
<feature type="transmembrane region" description="Helical" evidence="7">
    <location>
        <begin position="264"/>
        <end position="286"/>
    </location>
</feature>
<keyword evidence="3" id="KW-1003">Cell membrane</keyword>
<evidence type="ECO:0000256" key="4">
    <source>
        <dbReference type="ARBA" id="ARBA00022692"/>
    </source>
</evidence>
<comment type="similarity">
    <text evidence="7">Belongs to the binding-protein-dependent transport system permease family.</text>
</comment>
<dbReference type="PROSITE" id="PS50928">
    <property type="entry name" value="ABC_TM1"/>
    <property type="match status" value="1"/>
</dbReference>
<keyword evidence="10" id="KW-1185">Reference proteome</keyword>
<feature type="transmembrane region" description="Helical" evidence="7">
    <location>
        <begin position="12"/>
        <end position="40"/>
    </location>
</feature>